<dbReference type="Gene3D" id="1.25.40.10">
    <property type="entry name" value="Tetratricopeptide repeat domain"/>
    <property type="match status" value="1"/>
</dbReference>
<dbReference type="AlphaFoldDB" id="A0A443SEJ4"/>
<dbReference type="InterPro" id="IPR006597">
    <property type="entry name" value="Sel1-like"/>
</dbReference>
<accession>A0A443SEJ4</accession>
<dbReference type="VEuPathDB" id="VectorBase:LDEU006118"/>
<feature type="coiled-coil region" evidence="1">
    <location>
        <begin position="142"/>
        <end position="169"/>
    </location>
</feature>
<evidence type="ECO:0000313" key="2">
    <source>
        <dbReference type="EMBL" id="RWS25922.1"/>
    </source>
</evidence>
<evidence type="ECO:0000256" key="1">
    <source>
        <dbReference type="SAM" id="Coils"/>
    </source>
</evidence>
<organism evidence="2 3">
    <name type="scientific">Leptotrombidium deliense</name>
    <dbReference type="NCBI Taxonomy" id="299467"/>
    <lineage>
        <taxon>Eukaryota</taxon>
        <taxon>Metazoa</taxon>
        <taxon>Ecdysozoa</taxon>
        <taxon>Arthropoda</taxon>
        <taxon>Chelicerata</taxon>
        <taxon>Arachnida</taxon>
        <taxon>Acari</taxon>
        <taxon>Acariformes</taxon>
        <taxon>Trombidiformes</taxon>
        <taxon>Prostigmata</taxon>
        <taxon>Anystina</taxon>
        <taxon>Parasitengona</taxon>
        <taxon>Trombiculoidea</taxon>
        <taxon>Trombiculidae</taxon>
        <taxon>Leptotrombidium</taxon>
    </lineage>
</organism>
<gene>
    <name evidence="2" type="ORF">B4U80_13027</name>
</gene>
<sequence>MLKALITRKVNALSLSWFRTSIGAQSKFSENNDHEEHKYEDKEQPRSYKPLDGCPHTWFERLSLVTTAFIVGLRTQKGSDTHKRDEHVTPKPHNCRFNKLLTQYIFYAKPGARLSTVLPETGSGKIRINESEPSTSTGATTTSRVESLIESLEATANEYTNELNNVIAMALLENGETMQAIKLLHSCQSSAKAMFNLGLIFQMGKHDLCSREPDYEQAMTYYEIASNLGHKDATYNMGMNRTLHV</sequence>
<keyword evidence="3" id="KW-1185">Reference proteome</keyword>
<dbReference type="SUPFAM" id="SSF81901">
    <property type="entry name" value="HCP-like"/>
    <property type="match status" value="1"/>
</dbReference>
<dbReference type="Proteomes" id="UP000288716">
    <property type="component" value="Unassembled WGS sequence"/>
</dbReference>
<dbReference type="InterPro" id="IPR011990">
    <property type="entry name" value="TPR-like_helical_dom_sf"/>
</dbReference>
<dbReference type="EMBL" id="NCKV01003243">
    <property type="protein sequence ID" value="RWS25922.1"/>
    <property type="molecule type" value="Genomic_DNA"/>
</dbReference>
<protein>
    <submittedName>
        <fullName evidence="2">Uncharacterized protein</fullName>
    </submittedName>
</protein>
<name>A0A443SEJ4_9ACAR</name>
<comment type="caution">
    <text evidence="2">The sequence shown here is derived from an EMBL/GenBank/DDBJ whole genome shotgun (WGS) entry which is preliminary data.</text>
</comment>
<dbReference type="OrthoDB" id="2384430at2759"/>
<dbReference type="STRING" id="299467.A0A443SEJ4"/>
<proteinExistence type="predicted"/>
<dbReference type="SMART" id="SM00671">
    <property type="entry name" value="SEL1"/>
    <property type="match status" value="1"/>
</dbReference>
<reference evidence="2 3" key="1">
    <citation type="journal article" date="2018" name="Gigascience">
        <title>Genomes of trombidid mites reveal novel predicted allergens and laterally-transferred genes associated with secondary metabolism.</title>
        <authorList>
            <person name="Dong X."/>
            <person name="Chaisiri K."/>
            <person name="Xia D."/>
            <person name="Armstrong S.D."/>
            <person name="Fang Y."/>
            <person name="Donnelly M.J."/>
            <person name="Kadowaki T."/>
            <person name="McGarry J.W."/>
            <person name="Darby A.C."/>
            <person name="Makepeace B.L."/>
        </authorList>
    </citation>
    <scope>NUCLEOTIDE SEQUENCE [LARGE SCALE GENOMIC DNA]</scope>
    <source>
        <strain evidence="2">UoL-UT</strain>
    </source>
</reference>
<evidence type="ECO:0000313" key="3">
    <source>
        <dbReference type="Proteomes" id="UP000288716"/>
    </source>
</evidence>
<keyword evidence="1" id="KW-0175">Coiled coil</keyword>